<organism evidence="3 4">
    <name type="scientific">Methylopila musalis</name>
    <dbReference type="NCBI Taxonomy" id="1134781"/>
    <lineage>
        <taxon>Bacteria</taxon>
        <taxon>Pseudomonadati</taxon>
        <taxon>Pseudomonadota</taxon>
        <taxon>Alphaproteobacteria</taxon>
        <taxon>Hyphomicrobiales</taxon>
        <taxon>Methylopilaceae</taxon>
        <taxon>Methylopila</taxon>
    </lineage>
</organism>
<feature type="domain" description="Selenocysteine-specific elongation factor second winged helix" evidence="2">
    <location>
        <begin position="24"/>
        <end position="82"/>
    </location>
</feature>
<evidence type="ECO:0000259" key="2">
    <source>
        <dbReference type="Pfam" id="PF21214"/>
    </source>
</evidence>
<reference evidence="4" key="1">
    <citation type="journal article" date="2019" name="Int. J. Syst. Evol. Microbiol.">
        <title>The Global Catalogue of Microorganisms (GCM) 10K type strain sequencing project: providing services to taxonomists for standard genome sequencing and annotation.</title>
        <authorList>
            <consortium name="The Broad Institute Genomics Platform"/>
            <consortium name="The Broad Institute Genome Sequencing Center for Infectious Disease"/>
            <person name="Wu L."/>
            <person name="Ma J."/>
        </authorList>
    </citation>
    <scope>NUCLEOTIDE SEQUENCE [LARGE SCALE GENOMIC DNA]</scope>
    <source>
        <strain evidence="4">CCUG 61696</strain>
    </source>
</reference>
<feature type="non-terminal residue" evidence="3">
    <location>
        <position position="1"/>
    </location>
</feature>
<dbReference type="Pfam" id="PF21214">
    <property type="entry name" value="WHD_2nd_SelB_bact"/>
    <property type="match status" value="1"/>
</dbReference>
<dbReference type="EMBL" id="JBHTMX010000053">
    <property type="protein sequence ID" value="MFD1331977.1"/>
    <property type="molecule type" value="Genomic_DNA"/>
</dbReference>
<accession>A0ABW3Z6W7</accession>
<dbReference type="SUPFAM" id="SSF46785">
    <property type="entry name" value="Winged helix' DNA-binding domain"/>
    <property type="match status" value="2"/>
</dbReference>
<dbReference type="Proteomes" id="UP001597171">
    <property type="component" value="Unassembled WGS sequence"/>
</dbReference>
<dbReference type="InterPro" id="IPR048931">
    <property type="entry name" value="WHD_2nd_SelB_bact"/>
</dbReference>
<evidence type="ECO:0000313" key="3">
    <source>
        <dbReference type="EMBL" id="MFD1331977.1"/>
    </source>
</evidence>
<gene>
    <name evidence="3" type="ORF">ACFQ4O_08180</name>
</gene>
<dbReference type="RefSeq" id="WP_378775210.1">
    <property type="nucleotide sequence ID" value="NZ_JBHTMX010000053.1"/>
</dbReference>
<dbReference type="Gene3D" id="1.10.10.10">
    <property type="entry name" value="Winged helix-like DNA-binding domain superfamily/Winged helix DNA-binding domain"/>
    <property type="match status" value="2"/>
</dbReference>
<proteinExistence type="predicted"/>
<evidence type="ECO:0000313" key="4">
    <source>
        <dbReference type="Proteomes" id="UP001597171"/>
    </source>
</evidence>
<dbReference type="InterPro" id="IPR036388">
    <property type="entry name" value="WH-like_DNA-bd_sf"/>
</dbReference>
<sequence>REGRIAVDGAWVRLPGHTARLAPADEALWADIAPKLGGAARFRPPRVRDLATELGEDEADIRRALKLVSRLGQADEIAHDHFFPREVTAELAEIACAAAAADPRGVVTAAAFRDRLDNGRKVAIQILEFFDRHGVTIRRGDERRINSRRRDLFRRAPVTEPDA</sequence>
<protein>
    <submittedName>
        <fullName evidence="3">SelB C-terminal domain-containing protein</fullName>
    </submittedName>
</protein>
<evidence type="ECO:0000259" key="1">
    <source>
        <dbReference type="Pfam" id="PF09107"/>
    </source>
</evidence>
<dbReference type="InterPro" id="IPR015191">
    <property type="entry name" value="SelB_WHD4"/>
</dbReference>
<dbReference type="InterPro" id="IPR036390">
    <property type="entry name" value="WH_DNA-bd_sf"/>
</dbReference>
<name>A0ABW3Z6W7_9HYPH</name>
<feature type="domain" description="Elongation factor SelB fourth winged-helix" evidence="1">
    <location>
        <begin position="105"/>
        <end position="144"/>
    </location>
</feature>
<comment type="caution">
    <text evidence="3">The sequence shown here is derived from an EMBL/GenBank/DDBJ whole genome shotgun (WGS) entry which is preliminary data.</text>
</comment>
<dbReference type="Pfam" id="PF09107">
    <property type="entry name" value="WHD_3rd_SelB"/>
    <property type="match status" value="1"/>
</dbReference>
<keyword evidence="4" id="KW-1185">Reference proteome</keyword>